<keyword evidence="3" id="KW-0805">Transcription regulation</keyword>
<dbReference type="FunFam" id="3.10.50.30:FF:000001">
    <property type="entry name" value="Transcription elongation factor GreA"/>
    <property type="match status" value="1"/>
</dbReference>
<dbReference type="InterPro" id="IPR022691">
    <property type="entry name" value="Tscrpt_elong_fac_GreA/B_N"/>
</dbReference>
<comment type="caution">
    <text evidence="9">The sequence shown here is derived from an EMBL/GenBank/DDBJ whole genome shotgun (WGS) entry which is preliminary data.</text>
</comment>
<evidence type="ECO:0000313" key="10">
    <source>
        <dbReference type="Proteomes" id="UP000177434"/>
    </source>
</evidence>
<organism evidence="9 10">
    <name type="scientific">candidate division WS6 bacterium RIFOXYB1_FULL_33_14</name>
    <dbReference type="NCBI Taxonomy" id="1817896"/>
    <lineage>
        <taxon>Bacteria</taxon>
        <taxon>Candidatus Dojkabacteria</taxon>
    </lineage>
</organism>
<feature type="domain" description="Transcription elongation factor GreA/GreB C-terminal" evidence="7">
    <location>
        <begin position="84"/>
        <end position="156"/>
    </location>
</feature>
<protein>
    <recommendedName>
        <fullName evidence="2">Transcription elongation factor GreA</fullName>
    </recommendedName>
    <alternativeName>
        <fullName evidence="6">Transcript cleavage factor GreA</fullName>
    </alternativeName>
</protein>
<dbReference type="GO" id="GO:0032784">
    <property type="term" value="P:regulation of DNA-templated transcription elongation"/>
    <property type="evidence" value="ECO:0007669"/>
    <property type="project" value="InterPro"/>
</dbReference>
<dbReference type="GO" id="GO:0070063">
    <property type="term" value="F:RNA polymerase binding"/>
    <property type="evidence" value="ECO:0007669"/>
    <property type="project" value="InterPro"/>
</dbReference>
<comment type="similarity">
    <text evidence="1">Belongs to the GreA/GreB family.</text>
</comment>
<proteinExistence type="inferred from homology"/>
<accession>A0A1F4UIF4</accession>
<evidence type="ECO:0000256" key="1">
    <source>
        <dbReference type="ARBA" id="ARBA00008213"/>
    </source>
</evidence>
<gene>
    <name evidence="9" type="ORF">A2400_02625</name>
</gene>
<dbReference type="Gene3D" id="3.10.50.30">
    <property type="entry name" value="Transcription elongation factor, GreA/GreB, C-terminal domain"/>
    <property type="match status" value="1"/>
</dbReference>
<evidence type="ECO:0000259" key="7">
    <source>
        <dbReference type="Pfam" id="PF01272"/>
    </source>
</evidence>
<evidence type="ECO:0000256" key="6">
    <source>
        <dbReference type="ARBA" id="ARBA00030776"/>
    </source>
</evidence>
<dbReference type="InterPro" id="IPR036805">
    <property type="entry name" value="Tscrpt_elong_fac_GreA/B_N_sf"/>
</dbReference>
<dbReference type="Gene3D" id="1.10.287.180">
    <property type="entry name" value="Transcription elongation factor, GreA/GreB, N-terminal domain"/>
    <property type="match status" value="1"/>
</dbReference>
<dbReference type="PANTHER" id="PTHR30437:SF4">
    <property type="entry name" value="TRANSCRIPTION ELONGATION FACTOR GREA"/>
    <property type="match status" value="1"/>
</dbReference>
<dbReference type="Pfam" id="PF01272">
    <property type="entry name" value="GreA_GreB"/>
    <property type="match status" value="1"/>
</dbReference>
<dbReference type="SUPFAM" id="SSF54534">
    <property type="entry name" value="FKBP-like"/>
    <property type="match status" value="1"/>
</dbReference>
<dbReference type="InterPro" id="IPR036953">
    <property type="entry name" value="GreA/GreB_C_sf"/>
</dbReference>
<sequence length="156" mass="17501">MGENNSKVLLTKEGLKKLEKELHRREGLLRNKLQETLNQMRSQGDLRENDGYTMAVEDFQNNEEKILEIKQTIENAEIVLKRKSSKVELGSIVTIECEGGKHKTFNIVGENEANPLESKISYKSPIGSSLLEKKKGSKVTIETPAGKTSCKIISIE</sequence>
<dbReference type="GO" id="GO:0006354">
    <property type="term" value="P:DNA-templated transcription elongation"/>
    <property type="evidence" value="ECO:0007669"/>
    <property type="project" value="TreeGrafter"/>
</dbReference>
<dbReference type="Proteomes" id="UP000177434">
    <property type="component" value="Unassembled WGS sequence"/>
</dbReference>
<evidence type="ECO:0000313" key="9">
    <source>
        <dbReference type="EMBL" id="OGC44748.1"/>
    </source>
</evidence>
<dbReference type="InterPro" id="IPR023459">
    <property type="entry name" value="Tscrpt_elong_fac_GreA/B_fam"/>
</dbReference>
<dbReference type="PANTHER" id="PTHR30437">
    <property type="entry name" value="TRANSCRIPTION ELONGATION FACTOR GREA"/>
    <property type="match status" value="1"/>
</dbReference>
<dbReference type="Pfam" id="PF03449">
    <property type="entry name" value="GreA_GreB_N"/>
    <property type="match status" value="1"/>
</dbReference>
<feature type="domain" description="Transcription elongation factor GreA/GreB N-terminal" evidence="8">
    <location>
        <begin position="9"/>
        <end position="78"/>
    </location>
</feature>
<dbReference type="InterPro" id="IPR001437">
    <property type="entry name" value="Tscrpt_elong_fac_GreA/B_C"/>
</dbReference>
<name>A0A1F4UIF4_9BACT</name>
<dbReference type="SUPFAM" id="SSF46557">
    <property type="entry name" value="GreA transcript cleavage protein, N-terminal domain"/>
    <property type="match status" value="1"/>
</dbReference>
<evidence type="ECO:0000256" key="5">
    <source>
        <dbReference type="ARBA" id="ARBA00023163"/>
    </source>
</evidence>
<dbReference type="AlphaFoldDB" id="A0A1F4UIF4"/>
<evidence type="ECO:0000256" key="2">
    <source>
        <dbReference type="ARBA" id="ARBA00013729"/>
    </source>
</evidence>
<evidence type="ECO:0000256" key="3">
    <source>
        <dbReference type="ARBA" id="ARBA00023015"/>
    </source>
</evidence>
<evidence type="ECO:0000259" key="8">
    <source>
        <dbReference type="Pfam" id="PF03449"/>
    </source>
</evidence>
<reference evidence="9 10" key="1">
    <citation type="journal article" date="2016" name="Nat. Commun.">
        <title>Thousands of microbial genomes shed light on interconnected biogeochemical processes in an aquifer system.</title>
        <authorList>
            <person name="Anantharaman K."/>
            <person name="Brown C.T."/>
            <person name="Hug L.A."/>
            <person name="Sharon I."/>
            <person name="Castelle C.J."/>
            <person name="Probst A.J."/>
            <person name="Thomas B.C."/>
            <person name="Singh A."/>
            <person name="Wilkins M.J."/>
            <person name="Karaoz U."/>
            <person name="Brodie E.L."/>
            <person name="Williams K.H."/>
            <person name="Hubbard S.S."/>
            <person name="Banfield J.F."/>
        </authorList>
    </citation>
    <scope>NUCLEOTIDE SEQUENCE [LARGE SCALE GENOMIC DNA]</scope>
</reference>
<dbReference type="EMBL" id="MEUN01000052">
    <property type="protein sequence ID" value="OGC44748.1"/>
    <property type="molecule type" value="Genomic_DNA"/>
</dbReference>
<keyword evidence="5" id="KW-0804">Transcription</keyword>
<keyword evidence="4" id="KW-0238">DNA-binding</keyword>
<dbReference type="GO" id="GO:0003677">
    <property type="term" value="F:DNA binding"/>
    <property type="evidence" value="ECO:0007669"/>
    <property type="project" value="UniProtKB-KW"/>
</dbReference>
<dbReference type="PIRSF" id="PIRSF006092">
    <property type="entry name" value="GreA_GreB"/>
    <property type="match status" value="1"/>
</dbReference>
<evidence type="ECO:0000256" key="4">
    <source>
        <dbReference type="ARBA" id="ARBA00023125"/>
    </source>
</evidence>
<dbReference type="FunFam" id="1.10.287.180:FF:000001">
    <property type="entry name" value="Transcription elongation factor GreA"/>
    <property type="match status" value="1"/>
</dbReference>